<sequence>MPQGRIMKALSGFYYVKNQEGTFQCRGRGLFRKKKLTPLVGDQVIFTADNQTEGYITEILPRKTELVRPPIANIDQAIIAVSAKEPNFSTILLDRFLVLVASNGLEPVIFVTKIDLLNPGEEEEIDDLVKTYRSNGYRVMKLTTKQTLDYEAIHPILVDKISVIAGQSGVGKSSFLNALDSDLQIKTDEISNSLGRGKHTTRHVELLEVAGGLVADTPGFSSLEFDQISLEELPDCFPEFFSRKANCKFRGCMHINEPKCAVKNAVNEDQIADFRYQHYLQFYQEIQSRKPRY</sequence>
<dbReference type="InterPro" id="IPR012340">
    <property type="entry name" value="NA-bd_OB-fold"/>
</dbReference>
<comment type="subunit">
    <text evidence="10">Monomer. Associates with 30S ribosomal subunit, binds 16S rRNA.</text>
</comment>
<evidence type="ECO:0000256" key="7">
    <source>
        <dbReference type="ARBA" id="ARBA00022833"/>
    </source>
</evidence>
<comment type="caution">
    <text evidence="13">The sequence shown here is derived from an EMBL/GenBank/DDBJ whole genome shotgun (WGS) entry which is preliminary data.</text>
</comment>
<evidence type="ECO:0000256" key="6">
    <source>
        <dbReference type="ARBA" id="ARBA00022801"/>
    </source>
</evidence>
<dbReference type="Pfam" id="PF03193">
    <property type="entry name" value="RsgA_GTPase"/>
    <property type="match status" value="1"/>
</dbReference>
<evidence type="ECO:0000256" key="1">
    <source>
        <dbReference type="ARBA" id="ARBA00022490"/>
    </source>
</evidence>
<dbReference type="GO" id="GO:0042274">
    <property type="term" value="P:ribosomal small subunit biogenesis"/>
    <property type="evidence" value="ECO:0007669"/>
    <property type="project" value="UniProtKB-UniRule"/>
</dbReference>
<evidence type="ECO:0000256" key="9">
    <source>
        <dbReference type="ARBA" id="ARBA00023134"/>
    </source>
</evidence>
<evidence type="ECO:0000259" key="11">
    <source>
        <dbReference type="PROSITE" id="PS50936"/>
    </source>
</evidence>
<feature type="domain" description="CP-type G" evidence="12">
    <location>
        <begin position="63"/>
        <end position="223"/>
    </location>
</feature>
<evidence type="ECO:0000259" key="12">
    <source>
        <dbReference type="PROSITE" id="PS51721"/>
    </source>
</evidence>
<evidence type="ECO:0000256" key="5">
    <source>
        <dbReference type="ARBA" id="ARBA00022741"/>
    </source>
</evidence>
<evidence type="ECO:0000256" key="4">
    <source>
        <dbReference type="ARBA" id="ARBA00022730"/>
    </source>
</evidence>
<keyword evidence="3 10" id="KW-0479">Metal-binding</keyword>
<dbReference type="PANTHER" id="PTHR32120">
    <property type="entry name" value="SMALL RIBOSOMAL SUBUNIT BIOGENESIS GTPASE RSGA"/>
    <property type="match status" value="1"/>
</dbReference>
<proteinExistence type="inferred from homology"/>
<keyword evidence="7 10" id="KW-0862">Zinc</keyword>
<name>A0A9J6RDD5_9BACI</name>
<reference evidence="13" key="1">
    <citation type="submission" date="2022-11" db="EMBL/GenBank/DDBJ databases">
        <title>WGS of Natronobacillus azotifigens 24KS-1, an anaerobic diazotrophic haloalkaliphile from soda-rich habitats.</title>
        <authorList>
            <person name="Sorokin D.Y."/>
            <person name="Merkel A.Y."/>
        </authorList>
    </citation>
    <scope>NUCLEOTIDE SEQUENCE</scope>
    <source>
        <strain evidence="13">24KS-1</strain>
    </source>
</reference>
<dbReference type="Pfam" id="PF16745">
    <property type="entry name" value="RsgA_N"/>
    <property type="match status" value="1"/>
</dbReference>
<keyword evidence="4 10" id="KW-0699">rRNA-binding</keyword>
<dbReference type="CDD" id="cd04466">
    <property type="entry name" value="S1_YloQ_GTPase"/>
    <property type="match status" value="1"/>
</dbReference>
<dbReference type="GO" id="GO:0003924">
    <property type="term" value="F:GTPase activity"/>
    <property type="evidence" value="ECO:0007669"/>
    <property type="project" value="UniProtKB-UniRule"/>
</dbReference>
<feature type="binding site" evidence="10">
    <location>
        <begin position="166"/>
        <end position="174"/>
    </location>
    <ligand>
        <name>GTP</name>
        <dbReference type="ChEBI" id="CHEBI:37565"/>
    </ligand>
</feature>
<dbReference type="Gene3D" id="2.40.50.140">
    <property type="entry name" value="Nucleic acid-binding proteins"/>
    <property type="match status" value="1"/>
</dbReference>
<dbReference type="PROSITE" id="PS50936">
    <property type="entry name" value="ENGC_GTPASE"/>
    <property type="match status" value="1"/>
</dbReference>
<keyword evidence="9 10" id="KW-0342">GTP-binding</keyword>
<dbReference type="NCBIfam" id="TIGR00157">
    <property type="entry name" value="ribosome small subunit-dependent GTPase A"/>
    <property type="match status" value="1"/>
</dbReference>
<comment type="similarity">
    <text evidence="10">Belongs to the TRAFAC class YlqF/YawG GTPase family. RsgA subfamily.</text>
</comment>
<dbReference type="EMBL" id="JAPRAT010000016">
    <property type="protein sequence ID" value="MCZ0703382.1"/>
    <property type="molecule type" value="Genomic_DNA"/>
</dbReference>
<dbReference type="SUPFAM" id="SSF52540">
    <property type="entry name" value="P-loop containing nucleoside triphosphate hydrolases"/>
    <property type="match status" value="1"/>
</dbReference>
<comment type="cofactor">
    <cofactor evidence="10">
        <name>Zn(2+)</name>
        <dbReference type="ChEBI" id="CHEBI:29105"/>
    </cofactor>
    <text evidence="10">Binds 1 zinc ion per subunit.</text>
</comment>
<keyword evidence="6 10" id="KW-0378">Hydrolase</keyword>
<gene>
    <name evidence="10 13" type="primary">rsgA</name>
    <name evidence="13" type="ORF">OWO01_09155</name>
</gene>
<dbReference type="Proteomes" id="UP001084197">
    <property type="component" value="Unassembled WGS sequence"/>
</dbReference>
<dbReference type="AlphaFoldDB" id="A0A9J6RDD5"/>
<dbReference type="CDD" id="cd01854">
    <property type="entry name" value="YjeQ_EngC"/>
    <property type="match status" value="1"/>
</dbReference>
<dbReference type="GO" id="GO:0019843">
    <property type="term" value="F:rRNA binding"/>
    <property type="evidence" value="ECO:0007669"/>
    <property type="project" value="UniProtKB-KW"/>
</dbReference>
<comment type="function">
    <text evidence="10">One of several proteins that assist in the late maturation steps of the functional core of the 30S ribosomal subunit. Helps release RbfA from mature subunits. May play a role in the assembly of ribosomal proteins into the subunit. Circularly permuted GTPase that catalyzes slow GTP hydrolysis, GTPase activity is stimulated by the 30S ribosomal subunit.</text>
</comment>
<feature type="domain" description="EngC GTPase" evidence="11">
    <location>
        <begin position="72"/>
        <end position="221"/>
    </location>
</feature>
<dbReference type="Gene3D" id="3.40.50.300">
    <property type="entry name" value="P-loop containing nucleotide triphosphate hydrolases"/>
    <property type="match status" value="1"/>
</dbReference>
<organism evidence="13 14">
    <name type="scientific">Natronobacillus azotifigens</name>
    <dbReference type="NCBI Taxonomy" id="472978"/>
    <lineage>
        <taxon>Bacteria</taxon>
        <taxon>Bacillati</taxon>
        <taxon>Bacillota</taxon>
        <taxon>Bacilli</taxon>
        <taxon>Bacillales</taxon>
        <taxon>Bacillaceae</taxon>
        <taxon>Natronobacillus</taxon>
    </lineage>
</organism>
<dbReference type="InterPro" id="IPR031944">
    <property type="entry name" value="RsgA_N"/>
</dbReference>
<feature type="binding site" evidence="10">
    <location>
        <begin position="112"/>
        <end position="115"/>
    </location>
    <ligand>
        <name>GTP</name>
        <dbReference type="ChEBI" id="CHEBI:37565"/>
    </ligand>
</feature>
<comment type="subcellular location">
    <subcellularLocation>
        <location evidence="10">Cytoplasm</location>
    </subcellularLocation>
</comment>
<evidence type="ECO:0000313" key="13">
    <source>
        <dbReference type="EMBL" id="MCZ0703382.1"/>
    </source>
</evidence>
<dbReference type="EC" id="3.6.1.-" evidence="10"/>
<dbReference type="HAMAP" id="MF_01820">
    <property type="entry name" value="GTPase_RsgA"/>
    <property type="match status" value="1"/>
</dbReference>
<evidence type="ECO:0000256" key="8">
    <source>
        <dbReference type="ARBA" id="ARBA00022884"/>
    </source>
</evidence>
<dbReference type="RefSeq" id="WP_268780154.1">
    <property type="nucleotide sequence ID" value="NZ_JAPRAT010000016.1"/>
</dbReference>
<feature type="binding site" evidence="10">
    <location>
        <position position="252"/>
    </location>
    <ligand>
        <name>Zn(2+)</name>
        <dbReference type="ChEBI" id="CHEBI:29105"/>
    </ligand>
</feature>
<feature type="binding site" evidence="10">
    <location>
        <position position="260"/>
    </location>
    <ligand>
        <name>Zn(2+)</name>
        <dbReference type="ChEBI" id="CHEBI:29105"/>
    </ligand>
</feature>
<dbReference type="PANTHER" id="PTHR32120:SF11">
    <property type="entry name" value="SMALL RIBOSOMAL SUBUNIT BIOGENESIS GTPASE RSGA 1, MITOCHONDRIAL-RELATED"/>
    <property type="match status" value="1"/>
</dbReference>
<evidence type="ECO:0000256" key="10">
    <source>
        <dbReference type="HAMAP-Rule" id="MF_01820"/>
    </source>
</evidence>
<dbReference type="Gene3D" id="1.10.40.50">
    <property type="entry name" value="Probable gtpase engc, domain 3"/>
    <property type="match status" value="1"/>
</dbReference>
<dbReference type="InterPro" id="IPR030378">
    <property type="entry name" value="G_CP_dom"/>
</dbReference>
<evidence type="ECO:0000256" key="3">
    <source>
        <dbReference type="ARBA" id="ARBA00022723"/>
    </source>
</evidence>
<dbReference type="InterPro" id="IPR004881">
    <property type="entry name" value="Ribosome_biogen_GTPase_RsgA"/>
</dbReference>
<dbReference type="InterPro" id="IPR027417">
    <property type="entry name" value="P-loop_NTPase"/>
</dbReference>
<dbReference type="PROSITE" id="PS51721">
    <property type="entry name" value="G_CP"/>
    <property type="match status" value="1"/>
</dbReference>
<keyword evidence="5 10" id="KW-0547">Nucleotide-binding</keyword>
<keyword evidence="14" id="KW-1185">Reference proteome</keyword>
<feature type="binding site" evidence="10">
    <location>
        <position position="254"/>
    </location>
    <ligand>
        <name>Zn(2+)</name>
        <dbReference type="ChEBI" id="CHEBI:29105"/>
    </ligand>
</feature>
<feature type="binding site" evidence="10">
    <location>
        <position position="247"/>
    </location>
    <ligand>
        <name>Zn(2+)</name>
        <dbReference type="ChEBI" id="CHEBI:29105"/>
    </ligand>
</feature>
<dbReference type="GO" id="GO:0046872">
    <property type="term" value="F:metal ion binding"/>
    <property type="evidence" value="ECO:0007669"/>
    <property type="project" value="UniProtKB-KW"/>
</dbReference>
<keyword evidence="2 10" id="KW-0690">Ribosome biogenesis</keyword>
<dbReference type="GO" id="GO:0005737">
    <property type="term" value="C:cytoplasm"/>
    <property type="evidence" value="ECO:0007669"/>
    <property type="project" value="UniProtKB-SubCell"/>
</dbReference>
<dbReference type="InterPro" id="IPR010914">
    <property type="entry name" value="RsgA_GTPase_dom"/>
</dbReference>
<keyword evidence="8 10" id="KW-0694">RNA-binding</keyword>
<dbReference type="SUPFAM" id="SSF50249">
    <property type="entry name" value="Nucleic acid-binding proteins"/>
    <property type="match status" value="1"/>
</dbReference>
<accession>A0A9J6RDD5</accession>
<protein>
    <recommendedName>
        <fullName evidence="10">Small ribosomal subunit biogenesis GTPase RsgA</fullName>
        <ecNumber evidence="10">3.6.1.-</ecNumber>
    </recommendedName>
</protein>
<dbReference type="GO" id="GO:0005525">
    <property type="term" value="F:GTP binding"/>
    <property type="evidence" value="ECO:0007669"/>
    <property type="project" value="UniProtKB-UniRule"/>
</dbReference>
<evidence type="ECO:0000256" key="2">
    <source>
        <dbReference type="ARBA" id="ARBA00022517"/>
    </source>
</evidence>
<keyword evidence="1 10" id="KW-0963">Cytoplasm</keyword>
<evidence type="ECO:0000313" key="14">
    <source>
        <dbReference type="Proteomes" id="UP001084197"/>
    </source>
</evidence>